<reference evidence="1" key="1">
    <citation type="submission" date="2020-11" db="EMBL/GenBank/DDBJ databases">
        <authorList>
            <consortium name="DOE Joint Genome Institute"/>
            <person name="Ahrendt S."/>
            <person name="Riley R."/>
            <person name="Andreopoulos W."/>
            <person name="Labutti K."/>
            <person name="Pangilinan J."/>
            <person name="Ruiz-Duenas F.J."/>
            <person name="Barrasa J.M."/>
            <person name="Sanchez-Garcia M."/>
            <person name="Camarero S."/>
            <person name="Miyauchi S."/>
            <person name="Serrano A."/>
            <person name="Linde D."/>
            <person name="Babiker R."/>
            <person name="Drula E."/>
            <person name="Ayuso-Fernandez I."/>
            <person name="Pacheco R."/>
            <person name="Padilla G."/>
            <person name="Ferreira P."/>
            <person name="Barriuso J."/>
            <person name="Kellner H."/>
            <person name="Castanera R."/>
            <person name="Alfaro M."/>
            <person name="Ramirez L."/>
            <person name="Pisabarro A.G."/>
            <person name="Kuo A."/>
            <person name="Tritt A."/>
            <person name="Lipzen A."/>
            <person name="He G."/>
            <person name="Yan M."/>
            <person name="Ng V."/>
            <person name="Cullen D."/>
            <person name="Martin F."/>
            <person name="Rosso M.-N."/>
            <person name="Henrissat B."/>
            <person name="Hibbett D."/>
            <person name="Martinez A.T."/>
            <person name="Grigoriev I.V."/>
        </authorList>
    </citation>
    <scope>NUCLEOTIDE SEQUENCE</scope>
    <source>
        <strain evidence="1">MF-IS2</strain>
    </source>
</reference>
<organism evidence="1 2">
    <name type="scientific">Macrolepiota fuliginosa MF-IS2</name>
    <dbReference type="NCBI Taxonomy" id="1400762"/>
    <lineage>
        <taxon>Eukaryota</taxon>
        <taxon>Fungi</taxon>
        <taxon>Dikarya</taxon>
        <taxon>Basidiomycota</taxon>
        <taxon>Agaricomycotina</taxon>
        <taxon>Agaricomycetes</taxon>
        <taxon>Agaricomycetidae</taxon>
        <taxon>Agaricales</taxon>
        <taxon>Agaricineae</taxon>
        <taxon>Agaricaceae</taxon>
        <taxon>Macrolepiota</taxon>
    </lineage>
</organism>
<evidence type="ECO:0000313" key="2">
    <source>
        <dbReference type="Proteomes" id="UP000807342"/>
    </source>
</evidence>
<feature type="non-terminal residue" evidence="1">
    <location>
        <position position="1"/>
    </location>
</feature>
<evidence type="ECO:0000313" key="1">
    <source>
        <dbReference type="EMBL" id="KAF9444968.1"/>
    </source>
</evidence>
<dbReference type="OrthoDB" id="3270336at2759"/>
<name>A0A9P6C129_9AGAR</name>
<protein>
    <submittedName>
        <fullName evidence="1">Uncharacterized protein</fullName>
    </submittedName>
</protein>
<dbReference type="AlphaFoldDB" id="A0A9P6C129"/>
<accession>A0A9P6C129</accession>
<keyword evidence="2" id="KW-1185">Reference proteome</keyword>
<proteinExistence type="predicted"/>
<dbReference type="Proteomes" id="UP000807342">
    <property type="component" value="Unassembled WGS sequence"/>
</dbReference>
<comment type="caution">
    <text evidence="1">The sequence shown here is derived from an EMBL/GenBank/DDBJ whole genome shotgun (WGS) entry which is preliminary data.</text>
</comment>
<sequence length="135" mass="15790">KLPESDLWDLSTDNRWTLCFSGHLSSIRIVKNKSQTLYMFEPVRQTTIPWKIAVLSALAALYICHLPEDMSEEELAWELVQNGIHFHTLQHCDTLNPTLMERLAVTMVPMRLSGHTFNKRDYEFYEKQCQSLFSL</sequence>
<gene>
    <name evidence="1" type="ORF">P691DRAFT_676616</name>
</gene>
<dbReference type="EMBL" id="MU151335">
    <property type="protein sequence ID" value="KAF9444968.1"/>
    <property type="molecule type" value="Genomic_DNA"/>
</dbReference>